<keyword evidence="3" id="KW-0804">Transcription</keyword>
<dbReference type="AlphaFoldDB" id="A0A1H2X680"/>
<dbReference type="GO" id="GO:0003677">
    <property type="term" value="F:DNA binding"/>
    <property type="evidence" value="ECO:0007669"/>
    <property type="project" value="UniProtKB-KW"/>
</dbReference>
<dbReference type="InterPro" id="IPR036388">
    <property type="entry name" value="WH-like_DNA-bd_sf"/>
</dbReference>
<protein>
    <submittedName>
        <fullName evidence="5">ArsR family transcriptional regulator</fullName>
    </submittedName>
</protein>
<dbReference type="PROSITE" id="PS50987">
    <property type="entry name" value="HTH_ARSR_2"/>
    <property type="match status" value="1"/>
</dbReference>
<comment type="caution">
    <text evidence="5">The sequence shown here is derived from an EMBL/GenBank/DDBJ whole genome shotgun (WGS) entry which is preliminary data.</text>
</comment>
<dbReference type="PRINTS" id="PR00778">
    <property type="entry name" value="HTHARSR"/>
</dbReference>
<dbReference type="InterPro" id="IPR051081">
    <property type="entry name" value="HTH_MetalResp_TranReg"/>
</dbReference>
<accession>A0A1H2X680</accession>
<keyword evidence="1" id="KW-0805">Transcription regulation</keyword>
<dbReference type="SMART" id="SM00418">
    <property type="entry name" value="HTH_ARSR"/>
    <property type="match status" value="1"/>
</dbReference>
<sequence length="106" mass="12010">MKNLGGTARLFKALADENRLHILELLQRGERCACVLLENLHLSQPTLSHHMKILCDAGFVTGRKEGKWVYYTLNHQAAGELEALLQELFQEKTAAEPDDCQCSRCR</sequence>
<dbReference type="EMBL" id="FNOP01000008">
    <property type="protein sequence ID" value="SDW88402.1"/>
    <property type="molecule type" value="Genomic_DNA"/>
</dbReference>
<dbReference type="GeneID" id="78334082"/>
<dbReference type="CDD" id="cd00090">
    <property type="entry name" value="HTH_ARSR"/>
    <property type="match status" value="1"/>
</dbReference>
<dbReference type="InterPro" id="IPR011991">
    <property type="entry name" value="ArsR-like_HTH"/>
</dbReference>
<name>A0A1H2X680_ACIFE</name>
<dbReference type="NCBIfam" id="NF033788">
    <property type="entry name" value="HTH_metalloreg"/>
    <property type="match status" value="1"/>
</dbReference>
<dbReference type="PANTHER" id="PTHR33154:SF18">
    <property type="entry name" value="ARSENICAL RESISTANCE OPERON REPRESSOR"/>
    <property type="match status" value="1"/>
</dbReference>
<evidence type="ECO:0000256" key="2">
    <source>
        <dbReference type="ARBA" id="ARBA00023125"/>
    </source>
</evidence>
<dbReference type="Proteomes" id="UP000182379">
    <property type="component" value="Unassembled WGS sequence"/>
</dbReference>
<evidence type="ECO:0000313" key="5">
    <source>
        <dbReference type="EMBL" id="SDW88402.1"/>
    </source>
</evidence>
<feature type="domain" description="HTH arsR-type" evidence="4">
    <location>
        <begin position="1"/>
        <end position="96"/>
    </location>
</feature>
<dbReference type="Pfam" id="PF01022">
    <property type="entry name" value="HTH_5"/>
    <property type="match status" value="1"/>
</dbReference>
<dbReference type="Gene3D" id="1.10.10.10">
    <property type="entry name" value="Winged helix-like DNA-binding domain superfamily/Winged helix DNA-binding domain"/>
    <property type="match status" value="1"/>
</dbReference>
<evidence type="ECO:0000256" key="1">
    <source>
        <dbReference type="ARBA" id="ARBA00023015"/>
    </source>
</evidence>
<dbReference type="InterPro" id="IPR001845">
    <property type="entry name" value="HTH_ArsR_DNA-bd_dom"/>
</dbReference>
<evidence type="ECO:0000256" key="3">
    <source>
        <dbReference type="ARBA" id="ARBA00023163"/>
    </source>
</evidence>
<dbReference type="GO" id="GO:0003700">
    <property type="term" value="F:DNA-binding transcription factor activity"/>
    <property type="evidence" value="ECO:0007669"/>
    <property type="project" value="InterPro"/>
</dbReference>
<evidence type="ECO:0000313" key="6">
    <source>
        <dbReference type="Proteomes" id="UP000182379"/>
    </source>
</evidence>
<dbReference type="RefSeq" id="WP_012937724.1">
    <property type="nucleotide sequence ID" value="NZ_CALAKB010000030.1"/>
</dbReference>
<dbReference type="PANTHER" id="PTHR33154">
    <property type="entry name" value="TRANSCRIPTIONAL REGULATOR, ARSR FAMILY"/>
    <property type="match status" value="1"/>
</dbReference>
<proteinExistence type="predicted"/>
<dbReference type="SUPFAM" id="SSF46785">
    <property type="entry name" value="Winged helix' DNA-binding domain"/>
    <property type="match status" value="1"/>
</dbReference>
<evidence type="ECO:0000259" key="4">
    <source>
        <dbReference type="PROSITE" id="PS50987"/>
    </source>
</evidence>
<keyword evidence="2" id="KW-0238">DNA-binding</keyword>
<dbReference type="OMA" id="KSLCVCD"/>
<reference evidence="5 6" key="1">
    <citation type="submission" date="2016-10" db="EMBL/GenBank/DDBJ databases">
        <authorList>
            <person name="Varghese N."/>
            <person name="Submissions S."/>
        </authorList>
    </citation>
    <scope>NUCLEOTIDE SEQUENCE [LARGE SCALE GENOMIC DNA]</scope>
    <source>
        <strain evidence="5 6">WCC6</strain>
    </source>
</reference>
<dbReference type="InterPro" id="IPR036390">
    <property type="entry name" value="WH_DNA-bd_sf"/>
</dbReference>
<organism evidence="5 6">
    <name type="scientific">Acidaminococcus fermentans</name>
    <dbReference type="NCBI Taxonomy" id="905"/>
    <lineage>
        <taxon>Bacteria</taxon>
        <taxon>Bacillati</taxon>
        <taxon>Bacillota</taxon>
        <taxon>Negativicutes</taxon>
        <taxon>Acidaminococcales</taxon>
        <taxon>Acidaminococcaceae</taxon>
        <taxon>Acidaminococcus</taxon>
    </lineage>
</organism>
<gene>
    <name evidence="5" type="ORF">SAMN05216495_1083</name>
</gene>